<feature type="compositionally biased region" description="Polar residues" evidence="1">
    <location>
        <begin position="13"/>
        <end position="25"/>
    </location>
</feature>
<gene>
    <name evidence="2" type="ORF">EJQ19_01435</name>
</gene>
<dbReference type="RefSeq" id="WP_126139432.1">
    <property type="nucleotide sequence ID" value="NZ_RXHU01000007.1"/>
</dbReference>
<protein>
    <submittedName>
        <fullName evidence="2">Uncharacterized protein</fullName>
    </submittedName>
</protein>
<organism evidence="2 3">
    <name type="scientific">Paenibacillus whitsoniae</name>
    <dbReference type="NCBI Taxonomy" id="2496558"/>
    <lineage>
        <taxon>Bacteria</taxon>
        <taxon>Bacillati</taxon>
        <taxon>Bacillota</taxon>
        <taxon>Bacilli</taxon>
        <taxon>Bacillales</taxon>
        <taxon>Paenibacillaceae</taxon>
        <taxon>Paenibacillus</taxon>
    </lineage>
</organism>
<proteinExistence type="predicted"/>
<name>A0A3S0CFE2_9BACL</name>
<evidence type="ECO:0000313" key="3">
    <source>
        <dbReference type="Proteomes" id="UP000276128"/>
    </source>
</evidence>
<evidence type="ECO:0000313" key="2">
    <source>
        <dbReference type="EMBL" id="RTE11486.1"/>
    </source>
</evidence>
<sequence length="60" mass="6868">MDQKKLYEKPSWAMTSNPSEQTEINQVEHTDEGVPSNYQAMGESYSDTTNFEVNKEPGRL</sequence>
<comment type="caution">
    <text evidence="2">The sequence shown here is derived from an EMBL/GenBank/DDBJ whole genome shotgun (WGS) entry which is preliminary data.</text>
</comment>
<dbReference type="Proteomes" id="UP000276128">
    <property type="component" value="Unassembled WGS sequence"/>
</dbReference>
<dbReference type="OrthoDB" id="2626611at2"/>
<accession>A0A3S0CFE2</accession>
<reference evidence="2 3" key="1">
    <citation type="submission" date="2018-12" db="EMBL/GenBank/DDBJ databases">
        <title>Bacillus ochoae sp. nov., Paenibacillus whitsoniae sp. nov., Paenibacillus spiritus sp. nov. Isolated from the Mars Exploration Rover during spacecraft assembly.</title>
        <authorList>
            <person name="Seuylemezian A."/>
            <person name="Vaishampayan P."/>
        </authorList>
    </citation>
    <scope>NUCLEOTIDE SEQUENCE [LARGE SCALE GENOMIC DNA]</scope>
    <source>
        <strain evidence="2 3">MER 54</strain>
    </source>
</reference>
<feature type="region of interest" description="Disordered" evidence="1">
    <location>
        <begin position="1"/>
        <end position="60"/>
    </location>
</feature>
<keyword evidence="3" id="KW-1185">Reference proteome</keyword>
<dbReference type="EMBL" id="RXHU01000007">
    <property type="protein sequence ID" value="RTE11486.1"/>
    <property type="molecule type" value="Genomic_DNA"/>
</dbReference>
<evidence type="ECO:0000256" key="1">
    <source>
        <dbReference type="SAM" id="MobiDB-lite"/>
    </source>
</evidence>
<dbReference type="AlphaFoldDB" id="A0A3S0CFE2"/>